<comment type="caution">
    <text evidence="1">The sequence shown here is derived from an EMBL/GenBank/DDBJ whole genome shotgun (WGS) entry which is preliminary data.</text>
</comment>
<dbReference type="Proteomes" id="UP001549366">
    <property type="component" value="Unassembled WGS sequence"/>
</dbReference>
<evidence type="ECO:0000313" key="2">
    <source>
        <dbReference type="Proteomes" id="UP001549366"/>
    </source>
</evidence>
<sequence length="105" mass="12413">MKQTIILFFMILLFPVTDLYGNEFYPLTEEQKYNLYYHAVAKPCATVMGINETNIIIVISALIQDPPIVYGEQHQWDSFIKRQKLKCSMFPALTFYEIVFYKLFI</sequence>
<dbReference type="RefSeq" id="WP_354011624.1">
    <property type="nucleotide sequence ID" value="NZ_JBEWTA010000003.1"/>
</dbReference>
<organism evidence="1 2">
    <name type="scientific">Endozoicomonas lisbonensis</name>
    <dbReference type="NCBI Taxonomy" id="3120522"/>
    <lineage>
        <taxon>Bacteria</taxon>
        <taxon>Pseudomonadati</taxon>
        <taxon>Pseudomonadota</taxon>
        <taxon>Gammaproteobacteria</taxon>
        <taxon>Oceanospirillales</taxon>
        <taxon>Endozoicomonadaceae</taxon>
        <taxon>Endozoicomonas</taxon>
    </lineage>
</organism>
<name>A0ABV2SAM4_9GAMM</name>
<reference evidence="1 2" key="1">
    <citation type="submission" date="2024-06" db="EMBL/GenBank/DDBJ databases">
        <title>Genomic Encyclopedia of Type Strains, Phase V (KMG-V): Genome sequencing to study the core and pangenomes of soil and plant-associated prokaryotes.</title>
        <authorList>
            <person name="Whitman W."/>
        </authorList>
    </citation>
    <scope>NUCLEOTIDE SEQUENCE [LARGE SCALE GENOMIC DNA]</scope>
    <source>
        <strain evidence="1 2">NE40</strain>
    </source>
</reference>
<gene>
    <name evidence="1" type="ORF">V5J35_000015</name>
</gene>
<keyword evidence="2" id="KW-1185">Reference proteome</keyword>
<dbReference type="EMBL" id="JBEWTB010000001">
    <property type="protein sequence ID" value="MET4754823.1"/>
    <property type="molecule type" value="Genomic_DNA"/>
</dbReference>
<accession>A0ABV2SAM4</accession>
<proteinExistence type="predicted"/>
<protein>
    <submittedName>
        <fullName evidence="1">Uncharacterized protein</fullName>
    </submittedName>
</protein>
<evidence type="ECO:0000313" key="1">
    <source>
        <dbReference type="EMBL" id="MET4754823.1"/>
    </source>
</evidence>